<dbReference type="KEGG" id="rsn:RSPO_c01987"/>
<organism evidence="1 2">
    <name type="scientific">Ralstonia solanacearum (strain Po82)</name>
    <dbReference type="NCBI Taxonomy" id="1031711"/>
    <lineage>
        <taxon>Bacteria</taxon>
        <taxon>Pseudomonadati</taxon>
        <taxon>Pseudomonadota</taxon>
        <taxon>Betaproteobacteria</taxon>
        <taxon>Burkholderiales</taxon>
        <taxon>Burkholderiaceae</taxon>
        <taxon>Ralstonia</taxon>
        <taxon>Ralstonia solanacearum species complex</taxon>
    </lineage>
</organism>
<protein>
    <submittedName>
        <fullName evidence="1">Uncharacterized protein</fullName>
    </submittedName>
</protein>
<gene>
    <name evidence="1" type="ordered locus">RSPO_c01987</name>
</gene>
<accession>F6G201</accession>
<name>F6G201_RALS8</name>
<evidence type="ECO:0000313" key="1">
    <source>
        <dbReference type="EMBL" id="AEG69285.1"/>
    </source>
</evidence>
<sequence length="81" mass="8964">MRAGHCAGFPARVPFAGAGTHCRIPTGIFTDRRPGRVFRPERVLYSPAVMPGIHVTRPRTKRWTTPDFPYAATASRRCSPA</sequence>
<dbReference type="HOGENOM" id="CLU_2571353_0_0_4"/>
<dbReference type="AlphaFoldDB" id="F6G201"/>
<dbReference type="EMBL" id="CP002819">
    <property type="protein sequence ID" value="AEG69285.1"/>
    <property type="molecule type" value="Genomic_DNA"/>
</dbReference>
<dbReference type="PATRIC" id="fig|1031711.3.peg.1930"/>
<dbReference type="Proteomes" id="UP000007953">
    <property type="component" value="Chromosome"/>
</dbReference>
<reference evidence="1 2" key="1">
    <citation type="journal article" date="2011" name="J. Bacteriol.">
        <title>Complete genome sequence of the plant pathogen Ralstonia solanacearum strain Po82.</title>
        <authorList>
            <person name="Xu J."/>
            <person name="Zheng H.J."/>
            <person name="Liu L."/>
            <person name="Pan Z.C."/>
            <person name="Prior P."/>
            <person name="Tang B."/>
            <person name="Xu J.S."/>
            <person name="Zhang H."/>
            <person name="Tian Q."/>
            <person name="Zhang L.Q."/>
            <person name="Feng J."/>
        </authorList>
    </citation>
    <scope>NUCLEOTIDE SEQUENCE [LARGE SCALE GENOMIC DNA]</scope>
    <source>
        <strain evidence="1 2">Po82</strain>
    </source>
</reference>
<proteinExistence type="predicted"/>
<evidence type="ECO:0000313" key="2">
    <source>
        <dbReference type="Proteomes" id="UP000007953"/>
    </source>
</evidence>